<feature type="active site" description="Nucleophile" evidence="1">
    <location>
        <position position="11"/>
    </location>
</feature>
<evidence type="ECO:0000256" key="2">
    <source>
        <dbReference type="PIRSR" id="PIRSR037031-51"/>
    </source>
</evidence>
<keyword evidence="2" id="KW-1015">Disulfide bond</keyword>
<feature type="domain" description="Thioredoxin-like fold" evidence="3">
    <location>
        <begin position="3"/>
        <end position="76"/>
    </location>
</feature>
<gene>
    <name evidence="4" type="ORF">SAMN05216175_103106</name>
</gene>
<dbReference type="PIRSF" id="PIRSF037031">
    <property type="entry name" value="Redox_disulphide_2"/>
    <property type="match status" value="1"/>
</dbReference>
<proteinExistence type="predicted"/>
<dbReference type="AlphaFoldDB" id="A0A1I2NZP3"/>
<organism evidence="4 5">
    <name type="scientific">Neptunomonas qingdaonensis</name>
    <dbReference type="NCBI Taxonomy" id="1045558"/>
    <lineage>
        <taxon>Bacteria</taxon>
        <taxon>Pseudomonadati</taxon>
        <taxon>Pseudomonadota</taxon>
        <taxon>Gammaproteobacteria</taxon>
        <taxon>Oceanospirillales</taxon>
        <taxon>Oceanospirillaceae</taxon>
        <taxon>Neptunomonas</taxon>
    </lineage>
</organism>
<dbReference type="PANTHER" id="PTHR36450">
    <property type="entry name" value="THIOREDOXIN"/>
    <property type="match status" value="1"/>
</dbReference>
<evidence type="ECO:0000313" key="5">
    <source>
        <dbReference type="Proteomes" id="UP000198623"/>
    </source>
</evidence>
<sequence>MKTIKVLGSGCSKCEKTAEIITRLAAEAGVEVVVMKETDPAAMMGYGVMSTPAVVIDEQLVHSGSIPHRAEVEAWLAKA</sequence>
<feature type="disulfide bond" description="Redox-active" evidence="2">
    <location>
        <begin position="11"/>
        <end position="14"/>
    </location>
</feature>
<dbReference type="Proteomes" id="UP000198623">
    <property type="component" value="Unassembled WGS sequence"/>
</dbReference>
<keyword evidence="2" id="KW-0676">Redox-active center</keyword>
<evidence type="ECO:0000256" key="1">
    <source>
        <dbReference type="PIRSR" id="PIRSR037031-50"/>
    </source>
</evidence>
<dbReference type="SUPFAM" id="SSF52833">
    <property type="entry name" value="Thioredoxin-like"/>
    <property type="match status" value="1"/>
</dbReference>
<dbReference type="InterPro" id="IPR005243">
    <property type="entry name" value="THIRX-like_proc"/>
</dbReference>
<keyword evidence="5" id="KW-1185">Reference proteome</keyword>
<feature type="active site" description="Nucleophile" evidence="1">
    <location>
        <position position="14"/>
    </location>
</feature>
<name>A0A1I2NZP3_9GAMM</name>
<dbReference type="RefSeq" id="WP_090725549.1">
    <property type="nucleotide sequence ID" value="NZ_FOOU01000003.1"/>
</dbReference>
<dbReference type="EMBL" id="FOOU01000003">
    <property type="protein sequence ID" value="SFG07067.1"/>
    <property type="molecule type" value="Genomic_DNA"/>
</dbReference>
<dbReference type="STRING" id="1045558.SAMN05216175_103106"/>
<evidence type="ECO:0000259" key="3">
    <source>
        <dbReference type="Pfam" id="PF13192"/>
    </source>
</evidence>
<dbReference type="Gene3D" id="3.40.30.10">
    <property type="entry name" value="Glutaredoxin"/>
    <property type="match status" value="1"/>
</dbReference>
<protein>
    <submittedName>
        <fullName evidence="4">Thioredoxin domain-containing protein</fullName>
    </submittedName>
</protein>
<dbReference type="InterPro" id="IPR012336">
    <property type="entry name" value="Thioredoxin-like_fold"/>
</dbReference>
<dbReference type="InterPro" id="IPR036249">
    <property type="entry name" value="Thioredoxin-like_sf"/>
</dbReference>
<dbReference type="OrthoDB" id="9800630at2"/>
<dbReference type="Pfam" id="PF13192">
    <property type="entry name" value="Thioredoxin_3"/>
    <property type="match status" value="1"/>
</dbReference>
<dbReference type="NCBIfam" id="TIGR00412">
    <property type="entry name" value="redox_disulf_2"/>
    <property type="match status" value="1"/>
</dbReference>
<accession>A0A1I2NZP3</accession>
<reference evidence="5" key="1">
    <citation type="submission" date="2016-10" db="EMBL/GenBank/DDBJ databases">
        <authorList>
            <person name="Varghese N."/>
            <person name="Submissions S."/>
        </authorList>
    </citation>
    <scope>NUCLEOTIDE SEQUENCE [LARGE SCALE GENOMIC DNA]</scope>
    <source>
        <strain evidence="5">CGMCC 1.10971</strain>
    </source>
</reference>
<dbReference type="PANTHER" id="PTHR36450:SF1">
    <property type="entry name" value="THIOREDOXIN"/>
    <property type="match status" value="1"/>
</dbReference>
<evidence type="ECO:0000313" key="4">
    <source>
        <dbReference type="EMBL" id="SFG07067.1"/>
    </source>
</evidence>